<feature type="compositionally biased region" description="Basic and acidic residues" evidence="2">
    <location>
        <begin position="10"/>
        <end position="20"/>
    </location>
</feature>
<feature type="compositionally biased region" description="Basic and acidic residues" evidence="2">
    <location>
        <begin position="1851"/>
        <end position="1864"/>
    </location>
</feature>
<feature type="compositionally biased region" description="Polar residues" evidence="2">
    <location>
        <begin position="1204"/>
        <end position="1215"/>
    </location>
</feature>
<feature type="compositionally biased region" description="Basic and acidic residues" evidence="2">
    <location>
        <begin position="574"/>
        <end position="590"/>
    </location>
</feature>
<feature type="compositionally biased region" description="Basic and acidic residues" evidence="2">
    <location>
        <begin position="300"/>
        <end position="324"/>
    </location>
</feature>
<keyword evidence="4" id="KW-1185">Reference proteome</keyword>
<dbReference type="CDD" id="cd23767">
    <property type="entry name" value="IQCD"/>
    <property type="match status" value="3"/>
</dbReference>
<feature type="compositionally biased region" description="Basic and acidic residues" evidence="2">
    <location>
        <begin position="494"/>
        <end position="522"/>
    </location>
</feature>
<gene>
    <name evidence="3" type="ORF">Bhyg_11992</name>
</gene>
<feature type="region of interest" description="Disordered" evidence="2">
    <location>
        <begin position="1120"/>
        <end position="1154"/>
    </location>
</feature>
<sequence>GEAEEQANESPEKLLTKIESDFGATEECPKGDSIDHEIEPPEIPLENKTQCLEPDKCEKDESVGHFIESPKKPGKIQKDEAVVHENKSEKLATKGQSEDEIELENQENKATNHEIKSLEKVQAKRKSEWEVLGEGQGDEPLKNEIESPDERKSPCEVQKESKKCEVVNKEAERPEEPIAERKSQFEVKEESRKCEVVDKETERTEEPLAEIESQLETQSVSQKNEIINEEVISPGEPLAEKQSQFEVQEESQKCKVLDKESEPSEELLAENKSQFEAQAGSQQDEIVDQKSESQFEVQDESQKFIVLDKESEPSEELLAEKKSQFEAQAGSQKDEIVDQKSESPEKLLPEKKSEFEVQTECQKYEAEDAQAEPLEEPLGERKLKFEVQGGSQKGGIVDPEIESPEESLANKKSQGEVHANSQEVETPAERQLQREVPGENGKSVDHEVESSEELLTESKSQPQVPDESKKNEASGQEIDSLETPSIKRQSISEYEVRKESQGNESINKDIEPLENHLTKKESQLSPRNQSKNDELCESQSPEKRKSEVEVETVTHQIESEKSLGKSESPPEVPDESKDIHSPEESKEGKIVSEVPNKSVENKIELAEIPTNSKTGFEEENRKENNFNNVSDDIVLSSDQIASETPVGIEQKSTKSVDSNEHQKISNEDETRLTALKNAEEKLLPVQSRVSNFREPNTQSLHGKLQEIEFGNNTIVNEADSKITQSSSENKEDSSSHEKRFEVTEEIIQPKSQAQLFTVEKDGIYVNVDLLQEKFGPIAIDDGALSESEKSFNLNIQEREDILVNQENVQSKNYDESTKISVEQNKDIKMDETNASENNVEFKDQDGNEEYELAETVVLVDIPRKAKSNDDNEHPLLIDIESVDEVIVEGQCENIHENDLKKSEAERIKFYSEAILDNKSEKIDKTKEEANGEHSQETHLKTEPPDRKSDSNEALLEKGDQKDVEEEPKEDSTSEQVIDVHGIENSEAEQPQEQGKKDENKIICEAESNELITIDVEEQKNNQDALEQVKIVEKVDDLGKQVSEISIEVKEGNSDEILKSKENEDLIKAATTIQKIFRGYAVRKSVNYPQTGQLERSAALIIQKYIRGYLVRKHMQKLRKNNVISDKSGPANDDEKEAKTNEENANNEKVTQPPPYFNRFLIPKDSFLERESFADDEDYTRTCTELAATSIQKTYRGYRVRRSLKASSETDGASSNIEDKKESVGNDQVETVVNEADRVISAVLNVAADVLPLETYDNDSFENESAEEKDVAVKDLSSNHQIASDENSLKHESVLGKVVQDNIHVEGQMQQKFNQMSFQSNAIIPIEEMSDSSENPETPTEKTAQIDSSTKLMSGSVDSSQYDGLKSFSYEALSSDISDTDENKRGSMKDSEIDETSRDERDDLSEVENFDLSSCGEDSLEAMYYSIRKSEIMLDRMHKQVVEQREPKNAATENSKVEFPERVTENLDVTMQHVFKSLESSSDCDGGKKDEDGNSSTLDIEVDDSSSITDEKEIETSRQIKQIQEENTENEEKVESNIENPAKNDEGASLDINVSGDRTNNTEQSEQSDNSLKSSTRVIMKSQSVSEDMMNPIMFAMKRKQALLDQLHVRPHPLQENLSEDHDAFPEHLLSDIDIGNIQRKILASSMSTDSDYVEPSVISKRLVRDDFNISTALDHLSTDSDSTIVSAATKIQAGARGFLTRRRLRRASAGGTSISFEKRCSFGNAAIDKSLEDLIKRQEQIHLDGAALKIQQQYRKYQARKKNLKKVSPIREQTLESSGGSSTEVEGTDDNLGIREITLAQKKVDQQNDEEMKGTLQLNDDEVDSVRPVKRTPVNQRRFTLQRGDAVQRNSRPDSQELNTREPNHTNTDNQNERFRVKTKDNENGEFTITAKVKENNKQEKKVTSYINIQSLINRGIGPRQRSMPVQIDSELMRIIPKHLRKRVKSADMAKRKS</sequence>
<feature type="compositionally biased region" description="Basic and acidic residues" evidence="2">
    <location>
        <begin position="427"/>
        <end position="449"/>
    </location>
</feature>
<feature type="region of interest" description="Disordered" evidence="2">
    <location>
        <begin position="1762"/>
        <end position="1882"/>
    </location>
</feature>
<feature type="non-terminal residue" evidence="3">
    <location>
        <position position="1954"/>
    </location>
</feature>
<feature type="region of interest" description="Disordered" evidence="2">
    <location>
        <begin position="1376"/>
        <end position="1409"/>
    </location>
</feature>
<dbReference type="SUPFAM" id="SSF52540">
    <property type="entry name" value="P-loop containing nucleoside triphosphate hydrolases"/>
    <property type="match status" value="1"/>
</dbReference>
<feature type="compositionally biased region" description="Basic and acidic residues" evidence="2">
    <location>
        <begin position="250"/>
        <end position="262"/>
    </location>
</feature>
<evidence type="ECO:0000256" key="2">
    <source>
        <dbReference type="SAM" id="MobiDB-lite"/>
    </source>
</evidence>
<feature type="compositionally biased region" description="Basic and acidic residues" evidence="2">
    <location>
        <begin position="651"/>
        <end position="671"/>
    </location>
</feature>
<feature type="compositionally biased region" description="Polar residues" evidence="2">
    <location>
        <begin position="1555"/>
        <end position="1575"/>
    </location>
</feature>
<dbReference type="SMART" id="SM00015">
    <property type="entry name" value="IQ"/>
    <property type="match status" value="5"/>
</dbReference>
<dbReference type="Proteomes" id="UP001151699">
    <property type="component" value="Chromosome X"/>
</dbReference>
<feature type="compositionally biased region" description="Low complexity" evidence="2">
    <location>
        <begin position="1775"/>
        <end position="1785"/>
    </location>
</feature>
<feature type="compositionally biased region" description="Basic and acidic residues" evidence="2">
    <location>
        <begin position="332"/>
        <end position="355"/>
    </location>
</feature>
<feature type="region of interest" description="Disordered" evidence="2">
    <location>
        <begin position="1"/>
        <end position="597"/>
    </location>
</feature>
<feature type="compositionally biased region" description="Basic and acidic residues" evidence="2">
    <location>
        <begin position="1508"/>
        <end position="1517"/>
    </location>
</feature>
<name>A0A9Q0MWP6_9DIPT</name>
<dbReference type="EMBL" id="WJQU01000003">
    <property type="protein sequence ID" value="KAJ6639250.1"/>
    <property type="molecule type" value="Genomic_DNA"/>
</dbReference>
<dbReference type="InterPro" id="IPR052318">
    <property type="entry name" value="CellDiv_DevSignal_Domain"/>
</dbReference>
<feature type="compositionally biased region" description="Polar residues" evidence="2">
    <location>
        <begin position="482"/>
        <end position="492"/>
    </location>
</feature>
<feature type="compositionally biased region" description="Basic and acidic residues" evidence="2">
    <location>
        <begin position="728"/>
        <end position="741"/>
    </location>
</feature>
<feature type="compositionally biased region" description="Basic and acidic residues" evidence="2">
    <location>
        <begin position="1529"/>
        <end position="1545"/>
    </location>
</feature>
<protein>
    <submittedName>
        <fullName evidence="3">Uncharacterized protein</fullName>
    </submittedName>
</protein>
<dbReference type="OrthoDB" id="7791715at2759"/>
<proteinExistence type="predicted"/>
<feature type="compositionally biased region" description="Acidic residues" evidence="2">
    <location>
        <begin position="367"/>
        <end position="377"/>
    </location>
</feature>
<accession>A0A9Q0MWP6</accession>
<feature type="compositionally biased region" description="Basic and acidic residues" evidence="2">
    <location>
        <begin position="1802"/>
        <end position="1813"/>
    </location>
</feature>
<comment type="caution">
    <text evidence="3">The sequence shown here is derived from an EMBL/GenBank/DDBJ whole genome shotgun (WGS) entry which is preliminary data.</text>
</comment>
<feature type="region of interest" description="Disordered" evidence="2">
    <location>
        <begin position="642"/>
        <end position="671"/>
    </location>
</feature>
<feature type="region of interest" description="Disordered" evidence="2">
    <location>
        <begin position="1477"/>
        <end position="1575"/>
    </location>
</feature>
<keyword evidence="1" id="KW-0677">Repeat</keyword>
<dbReference type="PANTHER" id="PTHR22590">
    <property type="entry name" value="MYOSIN MOTOR DOMAIN-CONTAINING PROTEIN"/>
    <property type="match status" value="1"/>
</dbReference>
<reference evidence="3" key="1">
    <citation type="submission" date="2022-07" db="EMBL/GenBank/DDBJ databases">
        <authorList>
            <person name="Trinca V."/>
            <person name="Uliana J.V.C."/>
            <person name="Torres T.T."/>
            <person name="Ward R.J."/>
            <person name="Monesi N."/>
        </authorList>
    </citation>
    <scope>NUCLEOTIDE SEQUENCE</scope>
    <source>
        <strain evidence="3">HSMRA1968</strain>
        <tissue evidence="3">Whole embryos</tissue>
    </source>
</reference>
<feature type="compositionally biased region" description="Basic and acidic residues" evidence="2">
    <location>
        <begin position="106"/>
        <end position="129"/>
    </location>
</feature>
<feature type="compositionally biased region" description="Basic and acidic residues" evidence="2">
    <location>
        <begin position="530"/>
        <end position="548"/>
    </location>
</feature>
<feature type="compositionally biased region" description="Basic and acidic residues" evidence="2">
    <location>
        <begin position="27"/>
        <end position="39"/>
    </location>
</feature>
<evidence type="ECO:0000313" key="3">
    <source>
        <dbReference type="EMBL" id="KAJ6639250.1"/>
    </source>
</evidence>
<dbReference type="PANTHER" id="PTHR22590:SF5">
    <property type="entry name" value="MYOSIN MOTOR DOMAIN-CONTAINING PROTEIN"/>
    <property type="match status" value="1"/>
</dbReference>
<dbReference type="PROSITE" id="PS50096">
    <property type="entry name" value="IQ"/>
    <property type="match status" value="5"/>
</dbReference>
<feature type="region of interest" description="Disordered" evidence="2">
    <location>
        <begin position="719"/>
        <end position="741"/>
    </location>
</feature>
<dbReference type="Pfam" id="PF00612">
    <property type="entry name" value="IQ"/>
    <property type="match status" value="4"/>
</dbReference>
<dbReference type="InterPro" id="IPR027417">
    <property type="entry name" value="P-loop_NTPase"/>
</dbReference>
<feature type="compositionally biased region" description="Polar residues" evidence="2">
    <location>
        <begin position="214"/>
        <end position="225"/>
    </location>
</feature>
<feature type="region of interest" description="Disordered" evidence="2">
    <location>
        <begin position="1203"/>
        <end position="1224"/>
    </location>
</feature>
<feature type="compositionally biased region" description="Polar residues" evidence="2">
    <location>
        <begin position="271"/>
        <end position="284"/>
    </location>
</feature>
<feature type="compositionally biased region" description="Basic and acidic residues" evidence="2">
    <location>
        <begin position="1380"/>
        <end position="1400"/>
    </location>
</feature>
<dbReference type="Gene3D" id="1.20.5.190">
    <property type="match status" value="2"/>
</dbReference>
<evidence type="ECO:0000256" key="1">
    <source>
        <dbReference type="ARBA" id="ARBA00022737"/>
    </source>
</evidence>
<feature type="compositionally biased region" description="Basic and acidic residues" evidence="2">
    <location>
        <begin position="139"/>
        <end position="206"/>
    </location>
</feature>
<feature type="compositionally biased region" description="Polar residues" evidence="2">
    <location>
        <begin position="1331"/>
        <end position="1359"/>
    </location>
</feature>
<feature type="compositionally biased region" description="Basic and acidic residues" evidence="2">
    <location>
        <begin position="1871"/>
        <end position="1882"/>
    </location>
</feature>
<evidence type="ECO:0000313" key="4">
    <source>
        <dbReference type="Proteomes" id="UP001151699"/>
    </source>
</evidence>
<dbReference type="InterPro" id="IPR000048">
    <property type="entry name" value="IQ_motif_EF-hand-BS"/>
</dbReference>
<feature type="region of interest" description="Disordered" evidence="2">
    <location>
        <begin position="1329"/>
        <end position="1359"/>
    </location>
</feature>
<feature type="compositionally biased region" description="Basic and acidic residues" evidence="2">
    <location>
        <begin position="921"/>
        <end position="961"/>
    </location>
</feature>
<feature type="compositionally biased region" description="Basic and acidic residues" evidence="2">
    <location>
        <begin position="53"/>
        <end position="92"/>
    </location>
</feature>
<feature type="region of interest" description="Disordered" evidence="2">
    <location>
        <begin position="921"/>
        <end position="998"/>
    </location>
</feature>
<organism evidence="3 4">
    <name type="scientific">Pseudolycoriella hygida</name>
    <dbReference type="NCBI Taxonomy" id="35572"/>
    <lineage>
        <taxon>Eukaryota</taxon>
        <taxon>Metazoa</taxon>
        <taxon>Ecdysozoa</taxon>
        <taxon>Arthropoda</taxon>
        <taxon>Hexapoda</taxon>
        <taxon>Insecta</taxon>
        <taxon>Pterygota</taxon>
        <taxon>Neoptera</taxon>
        <taxon>Endopterygota</taxon>
        <taxon>Diptera</taxon>
        <taxon>Nematocera</taxon>
        <taxon>Sciaroidea</taxon>
        <taxon>Sciaridae</taxon>
        <taxon>Pseudolycoriella</taxon>
    </lineage>
</organism>